<evidence type="ECO:0000256" key="1">
    <source>
        <dbReference type="ARBA" id="ARBA00022723"/>
    </source>
</evidence>
<dbReference type="InterPro" id="IPR036236">
    <property type="entry name" value="Znf_C2H2_sf"/>
</dbReference>
<dbReference type="InterPro" id="IPR013087">
    <property type="entry name" value="Znf_C2H2_type"/>
</dbReference>
<sequence>ILPDKNVNDGCMVLLNEGEITQQHNNDWCVYEGSTQISHDDVDTDLGVKVNSEKRPFRCDTCGLGFYWKCHLRKHIKIHAGEKPYKCNVCGVRFSDAGNLCTHRRTHTGEKPYSCDICSVGFSHSGSLKSHKRMHTGE</sequence>
<dbReference type="FunFam" id="3.30.160.60:FF:000446">
    <property type="entry name" value="Zinc finger protein"/>
    <property type="match status" value="1"/>
</dbReference>
<dbReference type="Pfam" id="PF00096">
    <property type="entry name" value="zf-C2H2"/>
    <property type="match status" value="2"/>
</dbReference>
<feature type="domain" description="C2H2-type" evidence="6">
    <location>
        <begin position="113"/>
        <end position="138"/>
    </location>
</feature>
<dbReference type="FunFam" id="3.30.160.60:FF:002343">
    <property type="entry name" value="Zinc finger protein 33A"/>
    <property type="match status" value="1"/>
</dbReference>
<reference evidence="7" key="1">
    <citation type="submission" date="2014-12" db="EMBL/GenBank/DDBJ databases">
        <title>Insight into the proteome of Arion vulgaris.</title>
        <authorList>
            <person name="Aradska J."/>
            <person name="Bulat T."/>
            <person name="Smidak R."/>
            <person name="Sarate P."/>
            <person name="Gangsoo J."/>
            <person name="Sialana F."/>
            <person name="Bilban M."/>
            <person name="Lubec G."/>
        </authorList>
    </citation>
    <scope>NUCLEOTIDE SEQUENCE</scope>
    <source>
        <tissue evidence="7">Skin</tissue>
    </source>
</reference>
<keyword evidence="1" id="KW-0479">Metal-binding</keyword>
<protein>
    <recommendedName>
        <fullName evidence="6">C2H2-type domain-containing protein</fullName>
    </recommendedName>
</protein>
<keyword evidence="4" id="KW-0862">Zinc</keyword>
<dbReference type="SMART" id="SM00355">
    <property type="entry name" value="ZnF_C2H2"/>
    <property type="match status" value="3"/>
</dbReference>
<proteinExistence type="predicted"/>
<evidence type="ECO:0000259" key="6">
    <source>
        <dbReference type="PROSITE" id="PS50157"/>
    </source>
</evidence>
<feature type="non-terminal residue" evidence="7">
    <location>
        <position position="138"/>
    </location>
</feature>
<feature type="domain" description="C2H2-type" evidence="6">
    <location>
        <begin position="57"/>
        <end position="84"/>
    </location>
</feature>
<evidence type="ECO:0000313" key="7">
    <source>
        <dbReference type="EMBL" id="CEK65034.1"/>
    </source>
</evidence>
<evidence type="ECO:0000256" key="4">
    <source>
        <dbReference type="ARBA" id="ARBA00022833"/>
    </source>
</evidence>
<dbReference type="PANTHER" id="PTHR23235:SF120">
    <property type="entry name" value="KRUPPEL-LIKE FACTOR 15"/>
    <property type="match status" value="1"/>
</dbReference>
<dbReference type="Gene3D" id="3.30.160.60">
    <property type="entry name" value="Classic Zinc Finger"/>
    <property type="match status" value="3"/>
</dbReference>
<feature type="non-terminal residue" evidence="7">
    <location>
        <position position="1"/>
    </location>
</feature>
<keyword evidence="3 5" id="KW-0863">Zinc-finger</keyword>
<dbReference type="AlphaFoldDB" id="A0A0B6Z8V9"/>
<evidence type="ECO:0000256" key="5">
    <source>
        <dbReference type="PROSITE-ProRule" id="PRU00042"/>
    </source>
</evidence>
<keyword evidence="2" id="KW-0677">Repeat</keyword>
<dbReference type="PROSITE" id="PS50157">
    <property type="entry name" value="ZINC_FINGER_C2H2_2"/>
    <property type="match status" value="3"/>
</dbReference>
<dbReference type="PANTHER" id="PTHR23235">
    <property type="entry name" value="KRUEPPEL-LIKE TRANSCRIPTION FACTOR"/>
    <property type="match status" value="1"/>
</dbReference>
<dbReference type="GO" id="GO:0000978">
    <property type="term" value="F:RNA polymerase II cis-regulatory region sequence-specific DNA binding"/>
    <property type="evidence" value="ECO:0007669"/>
    <property type="project" value="TreeGrafter"/>
</dbReference>
<dbReference type="GO" id="GO:0008270">
    <property type="term" value="F:zinc ion binding"/>
    <property type="evidence" value="ECO:0007669"/>
    <property type="project" value="UniProtKB-KW"/>
</dbReference>
<gene>
    <name evidence="7" type="primary">ORF53683</name>
</gene>
<dbReference type="FunFam" id="3.30.160.60:FF:000110">
    <property type="entry name" value="Zinc finger protein-like"/>
    <property type="match status" value="1"/>
</dbReference>
<dbReference type="PROSITE" id="PS00028">
    <property type="entry name" value="ZINC_FINGER_C2H2_1"/>
    <property type="match status" value="3"/>
</dbReference>
<name>A0A0B6Z8V9_9EUPU</name>
<organism evidence="7">
    <name type="scientific">Arion vulgaris</name>
    <dbReference type="NCBI Taxonomy" id="1028688"/>
    <lineage>
        <taxon>Eukaryota</taxon>
        <taxon>Metazoa</taxon>
        <taxon>Spiralia</taxon>
        <taxon>Lophotrochozoa</taxon>
        <taxon>Mollusca</taxon>
        <taxon>Gastropoda</taxon>
        <taxon>Heterobranchia</taxon>
        <taxon>Euthyneura</taxon>
        <taxon>Panpulmonata</taxon>
        <taxon>Eupulmonata</taxon>
        <taxon>Stylommatophora</taxon>
        <taxon>Helicina</taxon>
        <taxon>Arionoidea</taxon>
        <taxon>Arionidae</taxon>
        <taxon>Arion</taxon>
    </lineage>
</organism>
<dbReference type="GO" id="GO:0000981">
    <property type="term" value="F:DNA-binding transcription factor activity, RNA polymerase II-specific"/>
    <property type="evidence" value="ECO:0007669"/>
    <property type="project" value="TreeGrafter"/>
</dbReference>
<dbReference type="EMBL" id="HACG01018169">
    <property type="protein sequence ID" value="CEK65034.1"/>
    <property type="molecule type" value="Transcribed_RNA"/>
</dbReference>
<accession>A0A0B6Z8V9</accession>
<evidence type="ECO:0000256" key="3">
    <source>
        <dbReference type="ARBA" id="ARBA00022771"/>
    </source>
</evidence>
<evidence type="ECO:0000256" key="2">
    <source>
        <dbReference type="ARBA" id="ARBA00022737"/>
    </source>
</evidence>
<dbReference type="SUPFAM" id="SSF57667">
    <property type="entry name" value="beta-beta-alpha zinc fingers"/>
    <property type="match status" value="2"/>
</dbReference>
<feature type="domain" description="C2H2-type" evidence="6">
    <location>
        <begin position="85"/>
        <end position="112"/>
    </location>
</feature>